<dbReference type="SUPFAM" id="SSF53383">
    <property type="entry name" value="PLP-dependent transferases"/>
    <property type="match status" value="2"/>
</dbReference>
<feature type="region of interest" description="Disordered" evidence="5">
    <location>
        <begin position="1"/>
        <end position="26"/>
    </location>
</feature>
<reference evidence="6 7" key="1">
    <citation type="submission" date="2019-12" db="EMBL/GenBank/DDBJ databases">
        <title>Whole genome shotgun sequence of Streptomyces caniferus NBRC 15389.</title>
        <authorList>
            <person name="Ichikawa N."/>
            <person name="Kimura A."/>
            <person name="Kitahashi Y."/>
            <person name="Komaki H."/>
            <person name="Tamura T."/>
        </authorList>
    </citation>
    <scope>NUCLEOTIDE SEQUENCE [LARGE SCALE GENOMIC DNA]</scope>
    <source>
        <strain evidence="6 7">NBRC 15389</strain>
    </source>
</reference>
<evidence type="ECO:0000313" key="7">
    <source>
        <dbReference type="Proteomes" id="UP000435837"/>
    </source>
</evidence>
<name>A0A640S872_9ACTN</name>
<dbReference type="InterPro" id="IPR015422">
    <property type="entry name" value="PyrdxlP-dep_Trfase_small"/>
</dbReference>
<evidence type="ECO:0000256" key="2">
    <source>
        <dbReference type="ARBA" id="ARBA00022576"/>
    </source>
</evidence>
<protein>
    <submittedName>
        <fullName evidence="6">Putative aminotransferase</fullName>
    </submittedName>
</protein>
<dbReference type="AlphaFoldDB" id="A0A640S872"/>
<dbReference type="GO" id="GO:0008483">
    <property type="term" value="F:transaminase activity"/>
    <property type="evidence" value="ECO:0007669"/>
    <property type="project" value="UniProtKB-KW"/>
</dbReference>
<sequence length="744" mass="80845">MSTHSDVSTQAEQADVSPQPAPDAGAARHLRAAGQGTLGILADLIEQERPIFAMPSWFVTEDSAQVGFLLSELVRELGAAPPGTAYRSFFANSRYEALHGAVKLLRHRALATAGSHGGRVLVLDPDGTLGRRADPLGEGPERALVPGLVTCPTPDALREALSTDSYCGLVVRAPESVDPAELTALAKLARAQGARIALDLADADPLQLRSPATAAARPDLVVVGESLTGYEVPFGAFIGTHDMFAPWSTPATGFLHSNTYGGNTVAMRAVQRQLLRRWNAEAPVHRVLAAATKDWQRTLDLYARHVNPMTVRMHRKLRGALHVVRAKGSRLTVQLDSGRRLELVDGLCGAGLGVNGHNPTDALTDVVRNHDPDRDYVAELRRVLAEESGLPHTFPAVSGASAVENALILARLARPERRRIVVFKHNYGGKTLVSLLATAATRTRAPFAPLYEDIVHIDPYAADAADEFRTQIASGQVGLVWIELVHGSSDSYGPIPGALLDVVARGRTDDGYLVGVDEVLTSFYRCGRRFAHQGRLPEIDLMSLSKALSYGCFPTGAALVSDAVHDAATKTNPQLVTELREHHAGRLGAHFALQAIAQVDALQLDRRVAALSEVVRTGIAGMRRRSPSVGRRFAEGLLGRFEVRLPRLLRRFIEPDGELMTFSMMLWWVTRARAFVVYDVFLLPLIATEDEIRQVMRSAQELSRTSPYRLLAQVARFHAEETLRGALRWARSATHKSSPTGSNT</sequence>
<evidence type="ECO:0000256" key="5">
    <source>
        <dbReference type="SAM" id="MobiDB-lite"/>
    </source>
</evidence>
<dbReference type="EMBL" id="BLIN01000005">
    <property type="protein sequence ID" value="GFE07247.1"/>
    <property type="molecule type" value="Genomic_DNA"/>
</dbReference>
<evidence type="ECO:0000256" key="4">
    <source>
        <dbReference type="ARBA" id="ARBA00022898"/>
    </source>
</evidence>
<dbReference type="Proteomes" id="UP000435837">
    <property type="component" value="Unassembled WGS sequence"/>
</dbReference>
<keyword evidence="3 6" id="KW-0808">Transferase</keyword>
<evidence type="ECO:0000256" key="3">
    <source>
        <dbReference type="ARBA" id="ARBA00022679"/>
    </source>
</evidence>
<proteinExistence type="predicted"/>
<comment type="cofactor">
    <cofactor evidence="1">
        <name>pyridoxal 5'-phosphate</name>
        <dbReference type="ChEBI" id="CHEBI:597326"/>
    </cofactor>
</comment>
<comment type="caution">
    <text evidence="6">The sequence shown here is derived from an EMBL/GenBank/DDBJ whole genome shotgun (WGS) entry which is preliminary data.</text>
</comment>
<dbReference type="InterPro" id="IPR005814">
    <property type="entry name" value="Aminotrans_3"/>
</dbReference>
<dbReference type="InterPro" id="IPR015424">
    <property type="entry name" value="PyrdxlP-dep_Trfase"/>
</dbReference>
<dbReference type="PANTHER" id="PTHR11986:SF79">
    <property type="entry name" value="ACETYLORNITHINE AMINOTRANSFERASE, MITOCHONDRIAL"/>
    <property type="match status" value="1"/>
</dbReference>
<dbReference type="InterPro" id="IPR050103">
    <property type="entry name" value="Class-III_PLP-dep_AT"/>
</dbReference>
<dbReference type="PANTHER" id="PTHR11986">
    <property type="entry name" value="AMINOTRANSFERASE CLASS III"/>
    <property type="match status" value="1"/>
</dbReference>
<feature type="compositionally biased region" description="Polar residues" evidence="5">
    <location>
        <begin position="1"/>
        <end position="12"/>
    </location>
</feature>
<keyword evidence="2 6" id="KW-0032">Aminotransferase</keyword>
<gene>
    <name evidence="6" type="ORF">Scani_35150</name>
</gene>
<keyword evidence="4" id="KW-0663">Pyridoxal phosphate</keyword>
<dbReference type="GO" id="GO:0042802">
    <property type="term" value="F:identical protein binding"/>
    <property type="evidence" value="ECO:0007669"/>
    <property type="project" value="TreeGrafter"/>
</dbReference>
<dbReference type="Gene3D" id="3.90.1150.10">
    <property type="entry name" value="Aspartate Aminotransferase, domain 1"/>
    <property type="match status" value="1"/>
</dbReference>
<organism evidence="6 7">
    <name type="scientific">Streptomyces caniferus</name>
    <dbReference type="NCBI Taxonomy" id="285557"/>
    <lineage>
        <taxon>Bacteria</taxon>
        <taxon>Bacillati</taxon>
        <taxon>Actinomycetota</taxon>
        <taxon>Actinomycetes</taxon>
        <taxon>Kitasatosporales</taxon>
        <taxon>Streptomycetaceae</taxon>
        <taxon>Streptomyces</taxon>
    </lineage>
</organism>
<accession>A0A640S872</accession>
<evidence type="ECO:0000256" key="1">
    <source>
        <dbReference type="ARBA" id="ARBA00001933"/>
    </source>
</evidence>
<dbReference type="Pfam" id="PF00202">
    <property type="entry name" value="Aminotran_3"/>
    <property type="match status" value="1"/>
</dbReference>
<dbReference type="InterPro" id="IPR015421">
    <property type="entry name" value="PyrdxlP-dep_Trfase_major"/>
</dbReference>
<dbReference type="Gene3D" id="3.40.640.10">
    <property type="entry name" value="Type I PLP-dependent aspartate aminotransferase-like (Major domain)"/>
    <property type="match status" value="2"/>
</dbReference>
<dbReference type="GO" id="GO:0030170">
    <property type="term" value="F:pyridoxal phosphate binding"/>
    <property type="evidence" value="ECO:0007669"/>
    <property type="project" value="InterPro"/>
</dbReference>
<evidence type="ECO:0000313" key="6">
    <source>
        <dbReference type="EMBL" id="GFE07247.1"/>
    </source>
</evidence>